<evidence type="ECO:0000259" key="1">
    <source>
        <dbReference type="Pfam" id="PF20248"/>
    </source>
</evidence>
<dbReference type="Proteomes" id="UP001550535">
    <property type="component" value="Unassembled WGS sequence"/>
</dbReference>
<name>A0ABV2X803_9NOCA</name>
<keyword evidence="3" id="KW-1185">Reference proteome</keyword>
<dbReference type="EMBL" id="JBEYBR010000017">
    <property type="protein sequence ID" value="MEU2122032.1"/>
    <property type="molecule type" value="Genomic_DNA"/>
</dbReference>
<dbReference type="InterPro" id="IPR046538">
    <property type="entry name" value="DUF6603"/>
</dbReference>
<dbReference type="RefSeq" id="WP_357990722.1">
    <property type="nucleotide sequence ID" value="NZ_JBEYBR010000017.1"/>
</dbReference>
<evidence type="ECO:0000313" key="2">
    <source>
        <dbReference type="EMBL" id="MEU2122032.1"/>
    </source>
</evidence>
<reference evidence="2 3" key="1">
    <citation type="submission" date="2024-06" db="EMBL/GenBank/DDBJ databases">
        <title>The Natural Products Discovery Center: Release of the First 8490 Sequenced Strains for Exploring Actinobacteria Biosynthetic Diversity.</title>
        <authorList>
            <person name="Kalkreuter E."/>
            <person name="Kautsar S.A."/>
            <person name="Yang D."/>
            <person name="Bader C.D."/>
            <person name="Teijaro C.N."/>
            <person name="Fluegel L."/>
            <person name="Davis C.M."/>
            <person name="Simpson J.R."/>
            <person name="Lauterbach L."/>
            <person name="Steele A.D."/>
            <person name="Gui C."/>
            <person name="Meng S."/>
            <person name="Li G."/>
            <person name="Viehrig K."/>
            <person name="Ye F."/>
            <person name="Su P."/>
            <person name="Kiefer A.F."/>
            <person name="Nichols A."/>
            <person name="Cepeda A.J."/>
            <person name="Yan W."/>
            <person name="Fan B."/>
            <person name="Jiang Y."/>
            <person name="Adhikari A."/>
            <person name="Zheng C.-J."/>
            <person name="Schuster L."/>
            <person name="Cowan T.M."/>
            <person name="Smanski M.J."/>
            <person name="Chevrette M.G."/>
            <person name="De Carvalho L.P.S."/>
            <person name="Shen B."/>
        </authorList>
    </citation>
    <scope>NUCLEOTIDE SEQUENCE [LARGE SCALE GENOMIC DNA]</scope>
    <source>
        <strain evidence="2 3">NPDC019434</strain>
    </source>
</reference>
<organism evidence="2 3">
    <name type="scientific">Nocardia niwae</name>
    <dbReference type="NCBI Taxonomy" id="626084"/>
    <lineage>
        <taxon>Bacteria</taxon>
        <taxon>Bacillati</taxon>
        <taxon>Actinomycetota</taxon>
        <taxon>Actinomycetes</taxon>
        <taxon>Mycobacteriales</taxon>
        <taxon>Nocardiaceae</taxon>
        <taxon>Nocardia</taxon>
    </lineage>
</organism>
<gene>
    <name evidence="2" type="ORF">ABZ507_09360</name>
</gene>
<protein>
    <submittedName>
        <fullName evidence="2">DUF6603 domain-containing protein</fullName>
    </submittedName>
</protein>
<sequence length="913" mass="96077">MDPKELLARVAGLLWGLADRSAASVANAVNALPELPGETEPALKGRLLEPLADLPRQESLLKWAHDLLGNPTDAGAPIRAHGWRRAPGALRGIAFVLAKNGSRAVLAVSPGPVVDLVVTPNAALDHTVLAPEFDLRVKLRTTGAWTASFAPGATAVTPGGEAHIKIGKTDLTVGAGGPGVSTGRIEAVMDVSTAVAAHVDIKILGFVARVLPAALAGFLGGDARSATTPTDLALTLSRDTGLRFVDGGVRVEKKVNLALPGVSLRGFAVELGMQGDRLELRPTVSLVAKPPGLPLSATLDGLGVGVPMLLPDRFAADTDVLPASPSGMGIALLLGPVSGGGFFQQRPGDAYAGGIDVDLGLVQVQAFGLLQLPAGGKPLSLLVLLGAEFPYPGIQLGFGFAIDAVGGLVGIHRRADTGKLRELVSGGNVDRILFPGNAMARSGEIVGALESVFPVARGRFLVGPMLRITWGGRLVSVAVAVIMELPGPGQVLILGRALIALPDPAAPLIRLQGSVFGRIVPGVPLVEFTVSLAGSWIVGMPVAGEVYALFRGDDQSVIVLSAGGFHPKYTRPPGVPQLQRLSMDLGGGVIGLRAESYLALTSNSVQFGADLHLDATIAECGLEGSLGVDALFVWEPTLAFSASVHASVAVLAFGERLAGIGLDFTLEGPAPWHAFGRGSIEVLFWDVSLDFDVRWGDPALPVRSTEDIPALLAEAVARHDAWTVARPASERSGIRFTGAAARELAQGVVVHADSTLRFAQTVVPIGTTFNRFHRLTVPEQTWTIENAHFGGATSPRGDPVPKRFVPGEYFAMTNDEQLARPAFEELTGGFEFSDTEPELGGAHLMNDSYEIGYKVQDGWFPNPPGNIRVFLLLRAAYRAELFARPVRAAERVDRWRLAQRSMDKITPKVVMKR</sequence>
<proteinExistence type="predicted"/>
<accession>A0ABV2X803</accession>
<comment type="caution">
    <text evidence="2">The sequence shown here is derived from an EMBL/GenBank/DDBJ whole genome shotgun (WGS) entry which is preliminary data.</text>
</comment>
<evidence type="ECO:0000313" key="3">
    <source>
        <dbReference type="Proteomes" id="UP001550535"/>
    </source>
</evidence>
<dbReference type="Pfam" id="PF20248">
    <property type="entry name" value="DUF6603"/>
    <property type="match status" value="1"/>
</dbReference>
<feature type="domain" description="DUF6603" evidence="1">
    <location>
        <begin position="282"/>
        <end position="815"/>
    </location>
</feature>